<keyword evidence="2" id="KW-1185">Reference proteome</keyword>
<accession>A0AAV8Z730</accession>
<dbReference type="EMBL" id="JAPWTK010000010">
    <property type="protein sequence ID" value="KAJ8959965.1"/>
    <property type="molecule type" value="Genomic_DNA"/>
</dbReference>
<protein>
    <submittedName>
        <fullName evidence="1">Uncharacterized protein</fullName>
    </submittedName>
</protein>
<dbReference type="Proteomes" id="UP001162162">
    <property type="component" value="Unassembled WGS sequence"/>
</dbReference>
<evidence type="ECO:0000313" key="2">
    <source>
        <dbReference type="Proteomes" id="UP001162162"/>
    </source>
</evidence>
<gene>
    <name evidence="1" type="ORF">NQ318_009398</name>
</gene>
<comment type="caution">
    <text evidence="1">The sequence shown here is derived from an EMBL/GenBank/DDBJ whole genome shotgun (WGS) entry which is preliminary data.</text>
</comment>
<dbReference type="AlphaFoldDB" id="A0AAV8Z730"/>
<organism evidence="1 2">
    <name type="scientific">Aromia moschata</name>
    <dbReference type="NCBI Taxonomy" id="1265417"/>
    <lineage>
        <taxon>Eukaryota</taxon>
        <taxon>Metazoa</taxon>
        <taxon>Ecdysozoa</taxon>
        <taxon>Arthropoda</taxon>
        <taxon>Hexapoda</taxon>
        <taxon>Insecta</taxon>
        <taxon>Pterygota</taxon>
        <taxon>Neoptera</taxon>
        <taxon>Endopterygota</taxon>
        <taxon>Coleoptera</taxon>
        <taxon>Polyphaga</taxon>
        <taxon>Cucujiformia</taxon>
        <taxon>Chrysomeloidea</taxon>
        <taxon>Cerambycidae</taxon>
        <taxon>Cerambycinae</taxon>
        <taxon>Callichromatini</taxon>
        <taxon>Aromia</taxon>
    </lineage>
</organism>
<name>A0AAV8Z730_9CUCU</name>
<evidence type="ECO:0000313" key="1">
    <source>
        <dbReference type="EMBL" id="KAJ8959965.1"/>
    </source>
</evidence>
<reference evidence="1" key="1">
    <citation type="journal article" date="2023" name="Insect Mol. Biol.">
        <title>Genome sequencing provides insights into the evolution of gene families encoding plant cell wall-degrading enzymes in longhorned beetles.</title>
        <authorList>
            <person name="Shin N.R."/>
            <person name="Okamura Y."/>
            <person name="Kirsch R."/>
            <person name="Pauchet Y."/>
        </authorList>
    </citation>
    <scope>NUCLEOTIDE SEQUENCE</scope>
    <source>
        <strain evidence="1">AMC_N1</strain>
    </source>
</reference>
<sequence>MVERGEARVPTIKKPTIWFLYGSHYTLALGLSRVLSARLLKRRCLFENEEQLNMALNKMQPTNYLESLFYIDALIYFKKTTELLEIFKQGNEVFISKIIKQPWFFKEVFKDVTIEEVVNEFLPCTSFAIRMKVLKKLSITLDENQMDQLFDCVLKRYGLYIASNIVHACSPTKISEVLSNNKIFLRPSQLKYIVNKNSGIFKYYIEYYKTHTNSCYDDENVINYIAIKYPQLMLDLKKDEKLHVSVLGHRTSKRIVDLVKDDIIKDVRKYLKFLKNDVIVRKLGNNFESIYLDLFPKNEKEMNSYDWSNKVLKFYPRRRQWDLLAKTFSHVFNNRNLLENVCPDKNIIHKWAEIKYKEQETDSFLKYFEPSKAITIIKEKINVTSASNSRGNLLELMIDVCEQNDIHFLETVLCYVCFRHRNEEVYIRRSFLNHINFVYKNKMGTFTEKIWQCIYEQLDLLRLTNKYCDIYADYRDFLKKYFEFLIEKSKPIGEFENFIERCITLKRSFLLGLKNPPIEKKFLVKLIELIPNCLDKKNEEKYQFTCKQLIQDLTCFNYIKVLLNKTENLDDDDCIALNSLVCFNHTFPEILKMNDAEMLKILLNIAEVNPYILTDIAKQMY</sequence>
<proteinExistence type="predicted"/>